<reference evidence="1" key="1">
    <citation type="submission" date="2021-06" db="EMBL/GenBank/DDBJ databases">
        <authorList>
            <person name="Kallberg Y."/>
            <person name="Tangrot J."/>
            <person name="Rosling A."/>
        </authorList>
    </citation>
    <scope>NUCLEOTIDE SEQUENCE</scope>
    <source>
        <strain evidence="1">CL356</strain>
    </source>
</reference>
<keyword evidence="2" id="KW-1185">Reference proteome</keyword>
<evidence type="ECO:0000313" key="1">
    <source>
        <dbReference type="EMBL" id="CAG8681198.1"/>
    </source>
</evidence>
<dbReference type="EMBL" id="CAJVPT010026840">
    <property type="protein sequence ID" value="CAG8681198.1"/>
    <property type="molecule type" value="Genomic_DNA"/>
</dbReference>
<evidence type="ECO:0000313" key="2">
    <source>
        <dbReference type="Proteomes" id="UP000789525"/>
    </source>
</evidence>
<organism evidence="1 2">
    <name type="scientific">Acaulospora colombiana</name>
    <dbReference type="NCBI Taxonomy" id="27376"/>
    <lineage>
        <taxon>Eukaryota</taxon>
        <taxon>Fungi</taxon>
        <taxon>Fungi incertae sedis</taxon>
        <taxon>Mucoromycota</taxon>
        <taxon>Glomeromycotina</taxon>
        <taxon>Glomeromycetes</taxon>
        <taxon>Diversisporales</taxon>
        <taxon>Acaulosporaceae</taxon>
        <taxon>Acaulospora</taxon>
    </lineage>
</organism>
<feature type="non-terminal residue" evidence="1">
    <location>
        <position position="195"/>
    </location>
</feature>
<comment type="caution">
    <text evidence="1">The sequence shown here is derived from an EMBL/GenBank/DDBJ whole genome shotgun (WGS) entry which is preliminary data.</text>
</comment>
<proteinExistence type="predicted"/>
<dbReference type="Proteomes" id="UP000789525">
    <property type="component" value="Unassembled WGS sequence"/>
</dbReference>
<protein>
    <submittedName>
        <fullName evidence="1">10839_t:CDS:1</fullName>
    </submittedName>
</protein>
<accession>A0ACA9NY82</accession>
<gene>
    <name evidence="1" type="ORF">ACOLOM_LOCUS9348</name>
</gene>
<sequence length="195" mass="21803">MGVPILRTKHLSSTKQGPGPIATSRSDSKSKLSASLKKPYEKPLVLRTHSLNQEMPPRSVSNSNSGSPGGSKRMKEPDLAGDLSKKASRKIASNSRIRKEEQNKREMYLLFVNNAFKTKSEFSSSSPYNYAQLNNWLLALSHVVSQLDKRYVALVESIIHMPWTTSPDETFVKSYVNFVGMLVSARTEWVNMLVA</sequence>
<name>A0ACA9NY82_9GLOM</name>